<evidence type="ECO:0000256" key="7">
    <source>
        <dbReference type="SAM" id="MobiDB-lite"/>
    </source>
</evidence>
<dbReference type="Pfam" id="PF18388">
    <property type="entry name" value="ATG29_N"/>
    <property type="match status" value="1"/>
</dbReference>
<keyword evidence="4" id="KW-0813">Transport</keyword>
<feature type="compositionally biased region" description="Low complexity" evidence="7">
    <location>
        <begin position="511"/>
        <end position="551"/>
    </location>
</feature>
<evidence type="ECO:0000259" key="8">
    <source>
        <dbReference type="Pfam" id="PF18388"/>
    </source>
</evidence>
<evidence type="ECO:0000256" key="6">
    <source>
        <dbReference type="ARBA" id="ARBA00023006"/>
    </source>
</evidence>
<evidence type="ECO:0000256" key="2">
    <source>
        <dbReference type="ARBA" id="ARBA00010082"/>
    </source>
</evidence>
<dbReference type="InterPro" id="IPR040666">
    <property type="entry name" value="Atg29_N"/>
</dbReference>
<feature type="region of interest" description="Disordered" evidence="7">
    <location>
        <begin position="92"/>
        <end position="177"/>
    </location>
</feature>
<dbReference type="Gene3D" id="1.10.10.2570">
    <property type="match status" value="1"/>
</dbReference>
<feature type="compositionally biased region" description="Low complexity" evidence="7">
    <location>
        <begin position="480"/>
        <end position="491"/>
    </location>
</feature>
<organism evidence="9 10">
    <name type="scientific">Dichomitus squalens</name>
    <dbReference type="NCBI Taxonomy" id="114155"/>
    <lineage>
        <taxon>Eukaryota</taxon>
        <taxon>Fungi</taxon>
        <taxon>Dikarya</taxon>
        <taxon>Basidiomycota</taxon>
        <taxon>Agaricomycotina</taxon>
        <taxon>Agaricomycetes</taxon>
        <taxon>Polyporales</taxon>
        <taxon>Polyporaceae</taxon>
        <taxon>Dichomitus</taxon>
    </lineage>
</organism>
<evidence type="ECO:0000256" key="3">
    <source>
        <dbReference type="ARBA" id="ARBA00013784"/>
    </source>
</evidence>
<evidence type="ECO:0000256" key="1">
    <source>
        <dbReference type="ARBA" id="ARBA00004329"/>
    </source>
</evidence>
<feature type="region of interest" description="Disordered" evidence="7">
    <location>
        <begin position="325"/>
        <end position="389"/>
    </location>
</feature>
<feature type="compositionally biased region" description="Low complexity" evidence="7">
    <location>
        <begin position="145"/>
        <end position="175"/>
    </location>
</feature>
<proteinExistence type="inferred from homology"/>
<evidence type="ECO:0000256" key="4">
    <source>
        <dbReference type="ARBA" id="ARBA00022448"/>
    </source>
</evidence>
<keyword evidence="5" id="KW-0653">Protein transport</keyword>
<dbReference type="GO" id="GO:0000407">
    <property type="term" value="C:phagophore assembly site"/>
    <property type="evidence" value="ECO:0007669"/>
    <property type="project" value="UniProtKB-SubCell"/>
</dbReference>
<dbReference type="GO" id="GO:0015031">
    <property type="term" value="P:protein transport"/>
    <property type="evidence" value="ECO:0007669"/>
    <property type="project" value="UniProtKB-KW"/>
</dbReference>
<keyword evidence="10" id="KW-1185">Reference proteome</keyword>
<comment type="similarity">
    <text evidence="2">Belongs to the ATG29 family.</text>
</comment>
<keyword evidence="6" id="KW-0072">Autophagy</keyword>
<dbReference type="PANTHER" id="PTHR40012">
    <property type="entry name" value="AUTOPHAGY-RELATED PROTEIN 29"/>
    <property type="match status" value="1"/>
</dbReference>
<feature type="compositionally biased region" description="Low complexity" evidence="7">
    <location>
        <begin position="245"/>
        <end position="264"/>
    </location>
</feature>
<dbReference type="EMBL" id="ML145122">
    <property type="protein sequence ID" value="TBU58630.1"/>
    <property type="molecule type" value="Genomic_DNA"/>
</dbReference>
<feature type="compositionally biased region" description="Low complexity" evidence="7">
    <location>
        <begin position="342"/>
        <end position="351"/>
    </location>
</feature>
<reference evidence="9 10" key="1">
    <citation type="submission" date="2019-01" db="EMBL/GenBank/DDBJ databases">
        <title>Draft genome sequences of three monokaryotic isolates of the white-rot basidiomycete fungus Dichomitus squalens.</title>
        <authorList>
            <consortium name="DOE Joint Genome Institute"/>
            <person name="Lopez S.C."/>
            <person name="Andreopoulos B."/>
            <person name="Pangilinan J."/>
            <person name="Lipzen A."/>
            <person name="Riley R."/>
            <person name="Ahrendt S."/>
            <person name="Ng V."/>
            <person name="Barry K."/>
            <person name="Daum C."/>
            <person name="Grigoriev I.V."/>
            <person name="Hilden K.S."/>
            <person name="Makela M.R."/>
            <person name="de Vries R.P."/>
        </authorList>
    </citation>
    <scope>NUCLEOTIDE SEQUENCE [LARGE SCALE GENOMIC DNA]</scope>
    <source>
        <strain evidence="9 10">CBS 464.89</strain>
    </source>
</reference>
<evidence type="ECO:0000313" key="9">
    <source>
        <dbReference type="EMBL" id="TBU58630.1"/>
    </source>
</evidence>
<feature type="region of interest" description="Disordered" evidence="7">
    <location>
        <begin position="421"/>
        <end position="569"/>
    </location>
</feature>
<dbReference type="InterPro" id="IPR039113">
    <property type="entry name" value="ATG29"/>
</dbReference>
<gene>
    <name evidence="9" type="ORF">BD310DRAFT_850776</name>
</gene>
<dbReference type="PANTHER" id="PTHR40012:SF1">
    <property type="entry name" value="AUTOPHAGY-RELATED PROTEIN 29"/>
    <property type="match status" value="1"/>
</dbReference>
<feature type="compositionally biased region" description="Polar residues" evidence="7">
    <location>
        <begin position="210"/>
        <end position="220"/>
    </location>
</feature>
<feature type="compositionally biased region" description="Polar residues" evidence="7">
    <location>
        <begin position="122"/>
        <end position="134"/>
    </location>
</feature>
<dbReference type="Proteomes" id="UP000292082">
    <property type="component" value="Unassembled WGS sequence"/>
</dbReference>
<feature type="compositionally biased region" description="Basic and acidic residues" evidence="7">
    <location>
        <begin position="281"/>
        <end position="291"/>
    </location>
</feature>
<evidence type="ECO:0000313" key="10">
    <source>
        <dbReference type="Proteomes" id="UP000292082"/>
    </source>
</evidence>
<feature type="compositionally biased region" description="Low complexity" evidence="7">
    <location>
        <begin position="95"/>
        <end position="106"/>
    </location>
</feature>
<dbReference type="InterPro" id="IPR039362">
    <property type="entry name" value="ATG29_sf"/>
</dbReference>
<feature type="compositionally biased region" description="Low complexity" evidence="7">
    <location>
        <begin position="432"/>
        <end position="453"/>
    </location>
</feature>
<sequence length="569" mass="60177">MPSPPSVRVIIRLPYNRPEDAPADPPRIEWSADKEHILWEVIAKSRAVDGATDWKGLAQHLQVPLPYLLYRAQVRYEEDLRGLQGLGGPGLAVRSPATASPSAPSPIRANGPTPGEYFPRITPTSTNNPDQPQRPSLPHRESARARLASSSSQNGVGTAAGGTASTSGTVPGTSTLRPNIGVRARLSSLGHAHGRALQLRSPITGEHVQSPLSTNPTSGLPYQRPTKKVSSSSTLTLQGPKRTRSPLLHPLSPASSRAGSSSDGANGGEDTSDEEDESDEEARKEEEAEKQDALARKLAALEKLMTKDALGLVAEPVARLVVNGSINGSVGGRHRGRVRPLSRTSASLSSSGVAQDFPRERNQSLSSASVDSPHGSIPDIPSPQAQSRNQYAYQYPTASTRIHSVRNHQRHHSQGYIAYQSASSSVHHNPPRSASHSQSLSSHSQSLSQSRSNSHSDPHSPHRVTSPMPVGRHISTPEKSSSPPALSPGSARGQTAHARGIHAGLAAGTPSGSEASSFSDLSDASVSQSALESALMSNVSNMSNVRSGGSRLSSFARSRLQGNRRSSRS</sequence>
<accession>A0A4Q9PVW7</accession>
<dbReference type="AlphaFoldDB" id="A0A4Q9PVW7"/>
<dbReference type="GO" id="GO:0000045">
    <property type="term" value="P:autophagosome assembly"/>
    <property type="evidence" value="ECO:0007669"/>
    <property type="project" value="InterPro"/>
</dbReference>
<feature type="compositionally biased region" description="Polar residues" evidence="7">
    <location>
        <begin position="552"/>
        <end position="569"/>
    </location>
</feature>
<feature type="compositionally biased region" description="Acidic residues" evidence="7">
    <location>
        <begin position="270"/>
        <end position="280"/>
    </location>
</feature>
<protein>
    <recommendedName>
        <fullName evidence="3">Autophagy-related protein 29</fullName>
    </recommendedName>
</protein>
<feature type="domain" description="Atg29 N-terminal" evidence="8">
    <location>
        <begin position="8"/>
        <end position="63"/>
    </location>
</feature>
<feature type="region of interest" description="Disordered" evidence="7">
    <location>
        <begin position="201"/>
        <end position="291"/>
    </location>
</feature>
<evidence type="ECO:0000256" key="5">
    <source>
        <dbReference type="ARBA" id="ARBA00022927"/>
    </source>
</evidence>
<name>A0A4Q9PVW7_9APHY</name>
<comment type="subcellular location">
    <subcellularLocation>
        <location evidence="1">Preautophagosomal structure</location>
    </subcellularLocation>
</comment>